<evidence type="ECO:0000256" key="1">
    <source>
        <dbReference type="SAM" id="SignalP"/>
    </source>
</evidence>
<protein>
    <submittedName>
        <fullName evidence="2">Uncharacterized protein</fullName>
    </submittedName>
</protein>
<dbReference type="InterPro" id="IPR011050">
    <property type="entry name" value="Pectin_lyase_fold/virulence"/>
</dbReference>
<dbReference type="PANTHER" id="PTHR36453:SF2">
    <property type="entry name" value="APPLE DOMAIN-CONTAINING PROTEIN"/>
    <property type="match status" value="1"/>
</dbReference>
<dbReference type="Proteomes" id="UP000053413">
    <property type="component" value="Unassembled WGS sequence"/>
</dbReference>
<dbReference type="OrthoDB" id="9808066at2"/>
<accession>A0A0X3WGR4</accession>
<comment type="caution">
    <text evidence="2">The sequence shown here is derived from an EMBL/GenBank/DDBJ whole genome shotgun (WGS) entry which is preliminary data.</text>
</comment>
<dbReference type="Gene3D" id="2.60.120.200">
    <property type="match status" value="1"/>
</dbReference>
<dbReference type="EMBL" id="LLZJ01000266">
    <property type="protein sequence ID" value="KUL56063.1"/>
    <property type="molecule type" value="Genomic_DNA"/>
</dbReference>
<dbReference type="InterPro" id="IPR006626">
    <property type="entry name" value="PbH1"/>
</dbReference>
<dbReference type="SUPFAM" id="SSF51126">
    <property type="entry name" value="Pectin lyase-like"/>
    <property type="match status" value="1"/>
</dbReference>
<name>A0A0X3WGR4_STRVO</name>
<dbReference type="InterPro" id="IPR012334">
    <property type="entry name" value="Pectin_lyas_fold"/>
</dbReference>
<keyword evidence="1" id="KW-0732">Signal</keyword>
<reference evidence="3" key="1">
    <citation type="submission" date="2015-10" db="EMBL/GenBank/DDBJ databases">
        <authorList>
            <person name="Ju K.-S."/>
            <person name="Doroghazi J.R."/>
            <person name="Metcalf W.W."/>
        </authorList>
    </citation>
    <scope>NUCLEOTIDE SEQUENCE [LARGE SCALE GENOMIC DNA]</scope>
    <source>
        <strain evidence="3">NRRL F-8817</strain>
    </source>
</reference>
<dbReference type="Gene3D" id="2.160.20.10">
    <property type="entry name" value="Single-stranded right-handed beta-helix, Pectin lyase-like"/>
    <property type="match status" value="2"/>
</dbReference>
<gene>
    <name evidence="2" type="ORF">ADL28_21430</name>
</gene>
<proteinExistence type="predicted"/>
<feature type="signal peptide" evidence="1">
    <location>
        <begin position="1"/>
        <end position="42"/>
    </location>
</feature>
<feature type="chain" id="PRO_5007056914" evidence="1">
    <location>
        <begin position="43"/>
        <end position="886"/>
    </location>
</feature>
<evidence type="ECO:0000313" key="2">
    <source>
        <dbReference type="EMBL" id="KUL56063.1"/>
    </source>
</evidence>
<evidence type="ECO:0000313" key="3">
    <source>
        <dbReference type="Proteomes" id="UP000053413"/>
    </source>
</evidence>
<sequence length="886" mass="93634">MTSTSDSTRSVSGRWRRRAGLLATLGACAVMASALIPLQAQAAPRTVYFAAPDGKDSGPCGQSQPCSLKRAQHVAGPAAKQGDVTVQLADGTYRLSEPLRFGPGDDGGDHTIHWTAAPGAHPVITGASKVTGWSKSEAGSGIWEADTPRGLDTRQLYVNGVIAPRAAIRLANADVTPTATGLTIKNPALSYLATLPDQGRIEFESLGDFTNRYSPVQSISATEITMAQPAWDNNTWGWDTVQNSFLAGPSWYLDNSLKFLTQVGQWYIDPGAGKLYYKPADGVDPNRLDIELPRLETLISIGGTYDEPVTGLAFEGIQFSGTSWLGPSTDGYADQQNGLFIKGAYKYRPADAFTSCSRGCEMFERARTSWYQEPAAVQVSAASRISFTGNTFTNLGQSALGVGNDANATRTGVGLGAGDIDVVGNRFTENSGHGIAVGGVLPDAHHPSDPRMTNQHVLIANNTINRVAVDYKDNSGILSTYVTGARILHNEVSNVPYDGIDTGYGWGINDAGGSNDYVDRGYYKWNTLYSTPTTLKNNRIEGNLVHNTKARFADGGSVYNLSASPGTVVAKNYLFNISGVGLYLDEGSRSMTYENNVVQGGSFLFTNAYSLRNNTSDNVIQNNWYNSGGASTPNAEAHNNKLINNVKVAGADWPSGARDVICQAGVAPQYRTSLNANQFGFSGCEVDAPVAGGFATAGGSAVRSYFGQSGEGFGIAAAGADVWGAGGQRDDQFGSIYRAGAFKAGSSVSTRVVSVNDANAWAKSGVMVRNDMTKAGGSAGYAVVAVTARNGVVFQWDTDGDGYLDTDARASVDVFRPVWVKLTRSGTSFRASYSYDGANYVPIGQPVTLASAAAKQDAGIFSTSHDVTQSAINQFDSSAVTAVTTP</sequence>
<dbReference type="AlphaFoldDB" id="A0A0X3WGR4"/>
<dbReference type="PANTHER" id="PTHR36453">
    <property type="entry name" value="SECRETED PROTEIN-RELATED"/>
    <property type="match status" value="1"/>
</dbReference>
<organism evidence="2 3">
    <name type="scientific">Streptomyces violaceusniger</name>
    <dbReference type="NCBI Taxonomy" id="68280"/>
    <lineage>
        <taxon>Bacteria</taxon>
        <taxon>Bacillati</taxon>
        <taxon>Actinomycetota</taxon>
        <taxon>Actinomycetes</taxon>
        <taxon>Kitasatosporales</taxon>
        <taxon>Streptomycetaceae</taxon>
        <taxon>Streptomyces</taxon>
        <taxon>Streptomyces violaceusniger group</taxon>
    </lineage>
</organism>
<dbReference type="SMART" id="SM00710">
    <property type="entry name" value="PbH1"/>
    <property type="match status" value="7"/>
</dbReference>